<dbReference type="PROSITE" id="PS01082">
    <property type="entry name" value="RIBOSOMAL_L7AE"/>
    <property type="match status" value="1"/>
</dbReference>
<dbReference type="SUPFAM" id="SSF55315">
    <property type="entry name" value="L30e-like"/>
    <property type="match status" value="1"/>
</dbReference>
<accession>A0A2A6CZD1</accession>
<dbReference type="Proteomes" id="UP000005239">
    <property type="component" value="Unassembled WGS sequence"/>
</dbReference>
<evidence type="ECO:0000256" key="1">
    <source>
        <dbReference type="ARBA" id="ARBA00007337"/>
    </source>
</evidence>
<dbReference type="OrthoDB" id="5982876at2759"/>
<dbReference type="Gene3D" id="3.30.1330.30">
    <property type="match status" value="1"/>
</dbReference>
<dbReference type="InterPro" id="IPR004037">
    <property type="entry name" value="Ribosomal_eL8-like_CS"/>
</dbReference>
<feature type="domain" description="Mutator-like transposase" evidence="5">
    <location>
        <begin position="559"/>
        <end position="853"/>
    </location>
</feature>
<evidence type="ECO:0000256" key="2">
    <source>
        <dbReference type="ARBA" id="ARBA00023274"/>
    </source>
</evidence>
<dbReference type="InterPro" id="IPR049012">
    <property type="entry name" value="Mutator_transp_dom"/>
</dbReference>
<dbReference type="InterPro" id="IPR018492">
    <property type="entry name" value="Ribosomal_eL8/Nhp2"/>
</dbReference>
<comment type="similarity">
    <text evidence="1">Belongs to the eukaryotic ribosomal protein eL8 family.</text>
</comment>
<dbReference type="InterPro" id="IPR004038">
    <property type="entry name" value="Ribosomal_eL8/eL30/eS12/Gad45"/>
</dbReference>
<evidence type="ECO:0000313" key="7">
    <source>
        <dbReference type="Proteomes" id="UP000005239"/>
    </source>
</evidence>
<sequence length="1051" mass="120970">MIELINESIFNDNKFRMSEPRLKKCFLCLESAPQTRRFPQSSKPDEQLEWLLRQNRDEEGFQQLLNRHRTVKEPRWCLRHFTSPTDSLPTDMRPDAITPLPLLTVPLRTSRPADLIHQSQFSFTTGSQSGNDNSSMPPSPSFSALDTMAQLVLIAHDVDPLEVVIFLPALCRKFRIPYAVVKGKAALGTVVRRKEVEQEEVNLPSPSSLHEGLLFEQAMSVKTWKDDVICWREEGLSYEEIRKKCLSYGIKTTKSRIGRIITKRYGNKKIYASSSISRDNFLPIKEFVKEAYLANAQRKATEIVDDIADKFDEKITVAVLRRIRISIGLEKANRRYGHSVRMANRQPRYTFCRLHLDLGTMFLTHCFTDESMVQSCETGRFVYILKGDNSRRVQPRHKHPASLMIWGGISWEGATPLAIIRRGTKVDGPVYQSILHNVYLEWAQKTYGGKVLLVQDNARRLILRMQKQMEKPQQQPWEPPTSPIRFDDDVLWNYADEVLPKRFKKEVSTKTTTTVVSQGSEYVCSQETSQGEEDDEEIEEEEDASGERGHYAIVEDACLLRLFKRCQECGAEVDQSLIEIKRCGSARIVRYDCLNPECNASVKWESQEKVGSGRSRVYSANHSIPIAAFITGTPLPRLCDFAQVLELEIPSDRQMRKTIREIGSIATERVFDGWQEISRELAVNVAGDKGLQVSIDGQYDSPGHTSTNGKVTVIDCETKLALAGVAKSKNDPGIDGVSCRIESEGAMEAIIELVDRNINIRTIVGDQNGMVNKRLREDPKTASIERVFDFWHVQKPMRKEWWKIVKVNPELTPIYQQFFNHLYYVHNKYTERKDRPYALELVRSFLMHIQGKHKWEKNDEFQLVTQCEHGRLREKDNGETATLNADTEEFEAVRKVLYAPRFKKAFLEAASLIDTSINESYHSLSLISPRYYKLKMQLAMLHHNSLMLDDLLERRKEIGNTVLSRKARVVIAIKRKRGAGTHTWRHDILEESIKVRIELSNTRTMRLLEIPEDDVFDVLNAWWEEKEAQWGLEMEWIEEESDEEGAGDIYD</sequence>
<dbReference type="AlphaFoldDB" id="A0A2A6CZD1"/>
<gene>
    <name evidence="6" type="primary">WBGene00277244</name>
</gene>
<evidence type="ECO:0000256" key="3">
    <source>
        <dbReference type="SAM" id="MobiDB-lite"/>
    </source>
</evidence>
<organism evidence="6 7">
    <name type="scientific">Pristionchus pacificus</name>
    <name type="common">Parasitic nematode worm</name>
    <dbReference type="NCBI Taxonomy" id="54126"/>
    <lineage>
        <taxon>Eukaryota</taxon>
        <taxon>Metazoa</taxon>
        <taxon>Ecdysozoa</taxon>
        <taxon>Nematoda</taxon>
        <taxon>Chromadorea</taxon>
        <taxon>Rhabditida</taxon>
        <taxon>Rhabditina</taxon>
        <taxon>Diplogasteromorpha</taxon>
        <taxon>Diplogasteroidea</taxon>
        <taxon>Neodiplogasteridae</taxon>
        <taxon>Pristionchus</taxon>
    </lineage>
</organism>
<accession>A0A8R1UTX6</accession>
<dbReference type="PANTHER" id="PTHR31751">
    <property type="entry name" value="SI:CH211-108C17.2-RELATED-RELATED"/>
    <property type="match status" value="1"/>
</dbReference>
<dbReference type="InterPro" id="IPR036397">
    <property type="entry name" value="RNaseH_sf"/>
</dbReference>
<reference evidence="7" key="1">
    <citation type="journal article" date="2008" name="Nat. Genet.">
        <title>The Pristionchus pacificus genome provides a unique perspective on nematode lifestyle and parasitism.</title>
        <authorList>
            <person name="Dieterich C."/>
            <person name="Clifton S.W."/>
            <person name="Schuster L.N."/>
            <person name="Chinwalla A."/>
            <person name="Delehaunty K."/>
            <person name="Dinkelacker I."/>
            <person name="Fulton L."/>
            <person name="Fulton R."/>
            <person name="Godfrey J."/>
            <person name="Minx P."/>
            <person name="Mitreva M."/>
            <person name="Roeseler W."/>
            <person name="Tian H."/>
            <person name="Witte H."/>
            <person name="Yang S.P."/>
            <person name="Wilson R.K."/>
            <person name="Sommer R.J."/>
        </authorList>
    </citation>
    <scope>NUCLEOTIDE SEQUENCE [LARGE SCALE GENOMIC DNA]</scope>
    <source>
        <strain evidence="7">PS312</strain>
    </source>
</reference>
<evidence type="ECO:0000259" key="4">
    <source>
        <dbReference type="Pfam" id="PF01248"/>
    </source>
</evidence>
<reference evidence="6" key="2">
    <citation type="submission" date="2022-06" db="UniProtKB">
        <authorList>
            <consortium name="EnsemblMetazoa"/>
        </authorList>
    </citation>
    <scope>IDENTIFICATION</scope>
    <source>
        <strain evidence="6">PS312</strain>
    </source>
</reference>
<protein>
    <submittedName>
        <fullName evidence="6">Ribosomal protein</fullName>
    </submittedName>
</protein>
<feature type="compositionally biased region" description="Acidic residues" evidence="3">
    <location>
        <begin position="530"/>
        <end position="544"/>
    </location>
</feature>
<evidence type="ECO:0000259" key="5">
    <source>
        <dbReference type="Pfam" id="PF20700"/>
    </source>
</evidence>
<name>A0A2A6CZD1_PRIPA</name>
<dbReference type="GO" id="GO:0003676">
    <property type="term" value="F:nucleic acid binding"/>
    <property type="evidence" value="ECO:0007669"/>
    <property type="project" value="InterPro"/>
</dbReference>
<keyword evidence="2" id="KW-0687">Ribonucleoprotein</keyword>
<proteinExistence type="inferred from homology"/>
<feature type="region of interest" description="Disordered" evidence="3">
    <location>
        <begin position="521"/>
        <end position="546"/>
    </location>
</feature>
<feature type="domain" description="Ribosomal protein eL8/eL30/eS12/Gadd45" evidence="4">
    <location>
        <begin position="149"/>
        <end position="195"/>
    </location>
</feature>
<dbReference type="PANTHER" id="PTHR31751:SF42">
    <property type="entry name" value="PROTEIN CBG10204"/>
    <property type="match status" value="1"/>
</dbReference>
<keyword evidence="7" id="KW-1185">Reference proteome</keyword>
<dbReference type="GO" id="GO:0042254">
    <property type="term" value="P:ribosome biogenesis"/>
    <property type="evidence" value="ECO:0007669"/>
    <property type="project" value="InterPro"/>
</dbReference>
<dbReference type="Pfam" id="PF20700">
    <property type="entry name" value="Mutator"/>
    <property type="match status" value="1"/>
</dbReference>
<dbReference type="InterPro" id="IPR029064">
    <property type="entry name" value="Ribosomal_eL30-like_sf"/>
</dbReference>
<dbReference type="EnsemblMetazoa" id="PPA38875.1">
    <property type="protein sequence ID" value="PPA38875.1"/>
    <property type="gene ID" value="WBGene00277244"/>
</dbReference>
<evidence type="ECO:0000313" key="6">
    <source>
        <dbReference type="EnsemblMetazoa" id="PPA38875.1"/>
    </source>
</evidence>
<dbReference type="PRINTS" id="PR00881">
    <property type="entry name" value="L7ARS6FAMILY"/>
</dbReference>
<dbReference type="Gene3D" id="3.30.420.10">
    <property type="entry name" value="Ribonuclease H-like superfamily/Ribonuclease H"/>
    <property type="match status" value="1"/>
</dbReference>
<dbReference type="Pfam" id="PF01248">
    <property type="entry name" value="Ribosomal_L7Ae"/>
    <property type="match status" value="1"/>
</dbReference>
<dbReference type="GO" id="GO:1990904">
    <property type="term" value="C:ribonucleoprotein complex"/>
    <property type="evidence" value="ECO:0007669"/>
    <property type="project" value="UniProtKB-KW"/>
</dbReference>